<evidence type="ECO:0000259" key="3">
    <source>
        <dbReference type="Pfam" id="PF00296"/>
    </source>
</evidence>
<dbReference type="PANTHER" id="PTHR30137:SF8">
    <property type="entry name" value="BLR5498 PROTEIN"/>
    <property type="match status" value="1"/>
</dbReference>
<reference evidence="5" key="1">
    <citation type="submission" date="2023-07" db="EMBL/GenBank/DDBJ databases">
        <title>Novel species in the genus Lipingzhangella isolated from Sambhar Salt Lake.</title>
        <authorList>
            <person name="Jiya N."/>
            <person name="Kajale S."/>
            <person name="Sharma A."/>
        </authorList>
    </citation>
    <scope>NUCLEOTIDE SEQUENCE [LARGE SCALE GENOMIC DNA]</scope>
    <source>
        <strain evidence="5">LS1_29</strain>
    </source>
</reference>
<dbReference type="Pfam" id="PF00296">
    <property type="entry name" value="Bac_luciferase"/>
    <property type="match status" value="1"/>
</dbReference>
<dbReference type="EC" id="1.-.-.-" evidence="4"/>
<protein>
    <submittedName>
        <fullName evidence="4">LLM class flavin-dependent oxidoreductase</fullName>
        <ecNumber evidence="4">1.-.-.-</ecNumber>
    </submittedName>
</protein>
<proteinExistence type="predicted"/>
<dbReference type="InterPro" id="IPR036661">
    <property type="entry name" value="Luciferase-like_sf"/>
</dbReference>
<evidence type="ECO:0000256" key="1">
    <source>
        <dbReference type="ARBA" id="ARBA00023002"/>
    </source>
</evidence>
<evidence type="ECO:0000313" key="5">
    <source>
        <dbReference type="Proteomes" id="UP001250214"/>
    </source>
</evidence>
<dbReference type="PANTHER" id="PTHR30137">
    <property type="entry name" value="LUCIFERASE-LIKE MONOOXYGENASE"/>
    <property type="match status" value="1"/>
</dbReference>
<dbReference type="InterPro" id="IPR011251">
    <property type="entry name" value="Luciferase-like_dom"/>
</dbReference>
<dbReference type="SUPFAM" id="SSF51679">
    <property type="entry name" value="Bacterial luciferase-like"/>
    <property type="match status" value="1"/>
</dbReference>
<dbReference type="EMBL" id="JAVLVT010000003">
    <property type="protein sequence ID" value="MDS1270484.1"/>
    <property type="molecule type" value="Genomic_DNA"/>
</dbReference>
<sequence length="355" mass="38037">MRVGVFLVSACYPEQTHAEVLETTVAAAQEAESAGFDSVWLAEHHFMSYGVCPSAVTLAGHLLGGTERITVGTAVSVLSTWHPVALAEQTNLLDQVSGSRFRLGVGRGGPWRDLEVFGTGLARFEDGFEESLQLLLHALAGGQIRAEGPQFRFRSVPMVPDPRSRPRPPVTVAATSESTLALAARNDLPLLLGMHQTPEQQAKLVVNYRRLGGADGASTARRQGIEPGHVVTALAHVADTTEQARAEVQARLPEWLGPGLAGYVPVDGRPRPQRDVHAYTRFLVDTHAVGDPEHCAHQLRHQLGVTGASEVILLVETSGQRRATLANIARLGTDVLPRLRASSPRAPGTDSTAEP</sequence>
<organism evidence="4 5">
    <name type="scientific">Lipingzhangella rawalii</name>
    <dbReference type="NCBI Taxonomy" id="2055835"/>
    <lineage>
        <taxon>Bacteria</taxon>
        <taxon>Bacillati</taxon>
        <taxon>Actinomycetota</taxon>
        <taxon>Actinomycetes</taxon>
        <taxon>Streptosporangiales</taxon>
        <taxon>Nocardiopsidaceae</taxon>
        <taxon>Lipingzhangella</taxon>
    </lineage>
</organism>
<comment type="caution">
    <text evidence="4">The sequence shown here is derived from an EMBL/GenBank/DDBJ whole genome shotgun (WGS) entry which is preliminary data.</text>
</comment>
<keyword evidence="5" id="KW-1185">Reference proteome</keyword>
<gene>
    <name evidence="4" type="ORF">RIF23_09270</name>
</gene>
<dbReference type="Proteomes" id="UP001250214">
    <property type="component" value="Unassembled WGS sequence"/>
</dbReference>
<evidence type="ECO:0000313" key="4">
    <source>
        <dbReference type="EMBL" id="MDS1270484.1"/>
    </source>
</evidence>
<keyword evidence="1 4" id="KW-0560">Oxidoreductase</keyword>
<accession>A0ABU2H792</accession>
<feature type="domain" description="Luciferase-like" evidence="3">
    <location>
        <begin position="1"/>
        <end position="305"/>
    </location>
</feature>
<dbReference type="InterPro" id="IPR050766">
    <property type="entry name" value="Bact_Lucif_Oxidored"/>
</dbReference>
<name>A0ABU2H792_9ACTN</name>
<dbReference type="GO" id="GO:0016491">
    <property type="term" value="F:oxidoreductase activity"/>
    <property type="evidence" value="ECO:0007669"/>
    <property type="project" value="UniProtKB-KW"/>
</dbReference>
<dbReference type="RefSeq" id="WP_310911989.1">
    <property type="nucleotide sequence ID" value="NZ_JAVLVT010000003.1"/>
</dbReference>
<keyword evidence="2" id="KW-0503">Monooxygenase</keyword>
<dbReference type="Gene3D" id="3.20.20.30">
    <property type="entry name" value="Luciferase-like domain"/>
    <property type="match status" value="1"/>
</dbReference>
<evidence type="ECO:0000256" key="2">
    <source>
        <dbReference type="ARBA" id="ARBA00023033"/>
    </source>
</evidence>